<dbReference type="InterPro" id="IPR047197">
    <property type="entry name" value="THYN1-like_EVE"/>
</dbReference>
<sequence length="134" mass="14737">MAHWLFKQEPEEYSFADLEAAGRTTWDGVSNPVALKHLRSLAVGDQVFYYHTGKEKAIVGIAEVVTVPRPDPKNEKLVVVGIKPVRKLATPVTLAAIKANPAFAEWELVRIARLSVMPVPPPLWKLVEAMAKGG</sequence>
<evidence type="ECO:0000259" key="1">
    <source>
        <dbReference type="Pfam" id="PF01878"/>
    </source>
</evidence>
<dbReference type="KEGG" id="lrs:PX52LOC_04040"/>
<dbReference type="CDD" id="cd21133">
    <property type="entry name" value="EVE"/>
    <property type="match status" value="1"/>
</dbReference>
<evidence type="ECO:0000313" key="2">
    <source>
        <dbReference type="EMBL" id="QEL17064.1"/>
    </source>
</evidence>
<dbReference type="OrthoDB" id="9791347at2"/>
<reference evidence="3" key="1">
    <citation type="submission" date="2019-08" db="EMBL/GenBank/DDBJ databases">
        <title>Limnoglobus roseus gen. nov., sp. nov., a novel freshwater planctomycete with a giant genome from the family Gemmataceae.</title>
        <authorList>
            <person name="Kulichevskaya I.S."/>
            <person name="Naumoff D.G."/>
            <person name="Miroshnikov K."/>
            <person name="Ivanova A."/>
            <person name="Philippov D.A."/>
            <person name="Hakobyan A."/>
            <person name="Rijpstra I.C."/>
            <person name="Sinninghe Damste J.S."/>
            <person name="Liesack W."/>
            <person name="Dedysh S.N."/>
        </authorList>
    </citation>
    <scope>NUCLEOTIDE SEQUENCE [LARGE SCALE GENOMIC DNA]</scope>
    <source>
        <strain evidence="3">PX52</strain>
    </source>
</reference>
<dbReference type="InterPro" id="IPR015947">
    <property type="entry name" value="PUA-like_sf"/>
</dbReference>
<gene>
    <name evidence="2" type="ORF">PX52LOC_04040</name>
</gene>
<name>A0A5C1AIX4_9BACT</name>
<dbReference type="InterPro" id="IPR052181">
    <property type="entry name" value="5hmC_binding"/>
</dbReference>
<dbReference type="Gene3D" id="3.10.590.10">
    <property type="entry name" value="ph1033 like domains"/>
    <property type="match status" value="1"/>
</dbReference>
<organism evidence="2 3">
    <name type="scientific">Limnoglobus roseus</name>
    <dbReference type="NCBI Taxonomy" id="2598579"/>
    <lineage>
        <taxon>Bacteria</taxon>
        <taxon>Pseudomonadati</taxon>
        <taxon>Planctomycetota</taxon>
        <taxon>Planctomycetia</taxon>
        <taxon>Gemmatales</taxon>
        <taxon>Gemmataceae</taxon>
        <taxon>Limnoglobus</taxon>
    </lineage>
</organism>
<accession>A0A5C1AIX4</accession>
<dbReference type="Proteomes" id="UP000324974">
    <property type="component" value="Chromosome"/>
</dbReference>
<feature type="domain" description="EVE" evidence="1">
    <location>
        <begin position="2"/>
        <end position="130"/>
    </location>
</feature>
<dbReference type="Pfam" id="PF01878">
    <property type="entry name" value="EVE"/>
    <property type="match status" value="1"/>
</dbReference>
<keyword evidence="3" id="KW-1185">Reference proteome</keyword>
<dbReference type="RefSeq" id="WP_149111719.1">
    <property type="nucleotide sequence ID" value="NZ_CP042425.1"/>
</dbReference>
<protein>
    <submittedName>
        <fullName evidence="2">EVE domain-containing protein</fullName>
    </submittedName>
</protein>
<dbReference type="EMBL" id="CP042425">
    <property type="protein sequence ID" value="QEL17064.1"/>
    <property type="molecule type" value="Genomic_DNA"/>
</dbReference>
<proteinExistence type="predicted"/>
<dbReference type="SUPFAM" id="SSF88697">
    <property type="entry name" value="PUA domain-like"/>
    <property type="match status" value="1"/>
</dbReference>
<dbReference type="PANTHER" id="PTHR14087">
    <property type="entry name" value="THYMOCYTE NUCLEAR PROTEIN 1"/>
    <property type="match status" value="1"/>
</dbReference>
<evidence type="ECO:0000313" key="3">
    <source>
        <dbReference type="Proteomes" id="UP000324974"/>
    </source>
</evidence>
<dbReference type="InterPro" id="IPR002740">
    <property type="entry name" value="EVE_domain"/>
</dbReference>
<dbReference type="AlphaFoldDB" id="A0A5C1AIX4"/>
<dbReference type="PANTHER" id="PTHR14087:SF7">
    <property type="entry name" value="THYMOCYTE NUCLEAR PROTEIN 1"/>
    <property type="match status" value="1"/>
</dbReference>